<name>A0ABU3F683_9ENTE</name>
<dbReference type="PANTHER" id="PTHR30417">
    <property type="entry name" value="N-ACETYLMURAMOYL-L-ALANINE AMIDASE AMID"/>
    <property type="match status" value="1"/>
</dbReference>
<keyword evidence="3" id="KW-0378">Hydrolase</keyword>
<dbReference type="Gene3D" id="3.40.80.10">
    <property type="entry name" value="Peptidoglycan recognition protein-like"/>
    <property type="match status" value="1"/>
</dbReference>
<keyword evidence="4" id="KW-0961">Cell wall biogenesis/degradation</keyword>
<evidence type="ECO:0000256" key="1">
    <source>
        <dbReference type="ARBA" id="ARBA00001561"/>
    </source>
</evidence>
<dbReference type="Pfam" id="PF01510">
    <property type="entry name" value="Amidase_2"/>
    <property type="match status" value="1"/>
</dbReference>
<sequence>MTVSKLATPYMFQNFGAQRWWNGRSQKITTIVVHHAATTNFGAMPSVWRDREASAHYGIGQNGEIRAYVDEENTAWHCGNGNAYSIGIECTNTSGEPNWGVSNATVDALVKLIQEIQSRRGKLQIVGHRDVPGNSTVCPGPSLYPRLQEIRNRVNSGSDTPAPTPTPSKPTNVLTAGAGYSVLSDGKGNHAHLDEYGPTGPKLKIRGWHIANYKHEFIILIDRVTGKEVTRQLAKGVARADVNKAYNTKGNVGFDVTFDLKPLKGKSIVVLMRATNDPKGNTTGGFQDFTETRWYHDIK</sequence>
<reference evidence="7 8" key="1">
    <citation type="submission" date="2023-03" db="EMBL/GenBank/DDBJ databases">
        <authorList>
            <person name="Shen W."/>
            <person name="Cai J."/>
        </authorList>
    </citation>
    <scope>NUCLEOTIDE SEQUENCE [LARGE SCALE GENOMIC DNA]</scope>
    <source>
        <strain evidence="7 8">D6-4</strain>
    </source>
</reference>
<accession>A0ABU3F683</accession>
<dbReference type="SMART" id="SM00644">
    <property type="entry name" value="Ami_2"/>
    <property type="match status" value="1"/>
</dbReference>
<proteinExistence type="predicted"/>
<evidence type="ECO:0000256" key="3">
    <source>
        <dbReference type="ARBA" id="ARBA00022801"/>
    </source>
</evidence>
<dbReference type="SUPFAM" id="SSF55846">
    <property type="entry name" value="N-acetylmuramoyl-L-alanine amidase-like"/>
    <property type="match status" value="1"/>
</dbReference>
<evidence type="ECO:0000313" key="8">
    <source>
        <dbReference type="Proteomes" id="UP001252875"/>
    </source>
</evidence>
<dbReference type="InterPro" id="IPR036505">
    <property type="entry name" value="Amidase/PGRP_sf"/>
</dbReference>
<dbReference type="InterPro" id="IPR051206">
    <property type="entry name" value="NAMLAA_amidase_2"/>
</dbReference>
<evidence type="ECO:0000256" key="2">
    <source>
        <dbReference type="ARBA" id="ARBA00011901"/>
    </source>
</evidence>
<protein>
    <recommendedName>
        <fullName evidence="2">N-acetylmuramoyl-L-alanine amidase</fullName>
        <ecNumber evidence="2">3.5.1.28</ecNumber>
    </recommendedName>
</protein>
<dbReference type="RefSeq" id="WP_311823745.1">
    <property type="nucleotide sequence ID" value="NZ_JARPYF010000034.1"/>
</dbReference>
<dbReference type="Proteomes" id="UP001252875">
    <property type="component" value="Unassembled WGS sequence"/>
</dbReference>
<organism evidence="7 8">
    <name type="scientific">Enterococcus hulanensis</name>
    <dbReference type="NCBI Taxonomy" id="2559929"/>
    <lineage>
        <taxon>Bacteria</taxon>
        <taxon>Bacillati</taxon>
        <taxon>Bacillota</taxon>
        <taxon>Bacilli</taxon>
        <taxon>Lactobacillales</taxon>
        <taxon>Enterococcaceae</taxon>
        <taxon>Enterococcus</taxon>
    </lineage>
</organism>
<dbReference type="EC" id="3.5.1.28" evidence="2"/>
<dbReference type="PANTHER" id="PTHR30417:SF1">
    <property type="entry name" value="N-ACETYLMURAMOYL-L-ALANINE AMIDASE AMID"/>
    <property type="match status" value="1"/>
</dbReference>
<comment type="caution">
    <text evidence="7">The sequence shown here is derived from an EMBL/GenBank/DDBJ whole genome shotgun (WGS) entry which is preliminary data.</text>
</comment>
<feature type="region of interest" description="Disordered" evidence="5">
    <location>
        <begin position="154"/>
        <end position="175"/>
    </location>
</feature>
<dbReference type="InterPro" id="IPR002502">
    <property type="entry name" value="Amidase_domain"/>
</dbReference>
<keyword evidence="8" id="KW-1185">Reference proteome</keyword>
<comment type="catalytic activity">
    <reaction evidence="1">
        <text>Hydrolyzes the link between N-acetylmuramoyl residues and L-amino acid residues in certain cell-wall glycopeptides.</text>
        <dbReference type="EC" id="3.5.1.28"/>
    </reaction>
</comment>
<gene>
    <name evidence="7" type="ORF">P7D85_22885</name>
</gene>
<dbReference type="EMBL" id="JARPYI010000033">
    <property type="protein sequence ID" value="MDT2602617.1"/>
    <property type="molecule type" value="Genomic_DNA"/>
</dbReference>
<evidence type="ECO:0000256" key="4">
    <source>
        <dbReference type="ARBA" id="ARBA00023316"/>
    </source>
</evidence>
<dbReference type="CDD" id="cd06583">
    <property type="entry name" value="PGRP"/>
    <property type="match status" value="1"/>
</dbReference>
<evidence type="ECO:0000313" key="7">
    <source>
        <dbReference type="EMBL" id="MDT2602617.1"/>
    </source>
</evidence>
<feature type="domain" description="N-acetylmuramoyl-L-alanine amidase" evidence="6">
    <location>
        <begin position="16"/>
        <end position="140"/>
    </location>
</feature>
<evidence type="ECO:0000256" key="5">
    <source>
        <dbReference type="SAM" id="MobiDB-lite"/>
    </source>
</evidence>
<evidence type="ECO:0000259" key="6">
    <source>
        <dbReference type="SMART" id="SM00644"/>
    </source>
</evidence>